<accession>A0A2S7KA73</accession>
<evidence type="ECO:0000259" key="4">
    <source>
        <dbReference type="Pfam" id="PF03328"/>
    </source>
</evidence>
<dbReference type="SUPFAM" id="SSF51621">
    <property type="entry name" value="Phosphoenolpyruvate/pyruvate domain"/>
    <property type="match status" value="1"/>
</dbReference>
<keyword evidence="3" id="KW-0456">Lyase</keyword>
<name>A0A2S7KA73_9PROT</name>
<protein>
    <recommendedName>
        <fullName evidence="4">HpcH/HpaI aldolase/citrate lyase domain-containing protein</fullName>
    </recommendedName>
</protein>
<dbReference type="InterPro" id="IPR040442">
    <property type="entry name" value="Pyrv_kinase-like_dom_sf"/>
</dbReference>
<evidence type="ECO:0000256" key="3">
    <source>
        <dbReference type="ARBA" id="ARBA00023239"/>
    </source>
</evidence>
<evidence type="ECO:0000313" key="6">
    <source>
        <dbReference type="Proteomes" id="UP000239504"/>
    </source>
</evidence>
<reference evidence="5 6" key="1">
    <citation type="submission" date="2017-12" db="EMBL/GenBank/DDBJ databases">
        <authorList>
            <person name="Hurst M.R.H."/>
        </authorList>
    </citation>
    <scope>NUCLEOTIDE SEQUENCE [LARGE SCALE GENOMIC DNA]</scope>
    <source>
        <strain evidence="5 6">SY-3-19</strain>
    </source>
</reference>
<evidence type="ECO:0000256" key="2">
    <source>
        <dbReference type="ARBA" id="ARBA00022723"/>
    </source>
</evidence>
<dbReference type="InterPro" id="IPR015813">
    <property type="entry name" value="Pyrv/PenolPyrv_kinase-like_dom"/>
</dbReference>
<proteinExistence type="inferred from homology"/>
<comment type="similarity">
    <text evidence="1">Belongs to the HpcH/HpaI aldolase family.</text>
</comment>
<gene>
    <name evidence="5" type="ORF">CW354_00555</name>
</gene>
<dbReference type="InterPro" id="IPR050251">
    <property type="entry name" value="HpcH-HpaI_aldolase"/>
</dbReference>
<dbReference type="Gene3D" id="3.20.20.60">
    <property type="entry name" value="Phosphoenolpyruvate-binding domains"/>
    <property type="match status" value="1"/>
</dbReference>
<evidence type="ECO:0000256" key="1">
    <source>
        <dbReference type="ARBA" id="ARBA00005568"/>
    </source>
</evidence>
<comment type="caution">
    <text evidence="5">The sequence shown here is derived from an EMBL/GenBank/DDBJ whole genome shotgun (WGS) entry which is preliminary data.</text>
</comment>
<dbReference type="InterPro" id="IPR005000">
    <property type="entry name" value="Aldolase/citrate-lyase_domain"/>
</dbReference>
<keyword evidence="6" id="KW-1185">Reference proteome</keyword>
<organism evidence="5 6">
    <name type="scientific">Hyphococcus luteus</name>
    <dbReference type="NCBI Taxonomy" id="2058213"/>
    <lineage>
        <taxon>Bacteria</taxon>
        <taxon>Pseudomonadati</taxon>
        <taxon>Pseudomonadota</taxon>
        <taxon>Alphaproteobacteria</taxon>
        <taxon>Parvularculales</taxon>
        <taxon>Parvularculaceae</taxon>
        <taxon>Hyphococcus</taxon>
    </lineage>
</organism>
<dbReference type="OrthoDB" id="9802624at2"/>
<keyword evidence="2" id="KW-0479">Metal-binding</keyword>
<evidence type="ECO:0000313" key="5">
    <source>
        <dbReference type="EMBL" id="PQA89402.1"/>
    </source>
</evidence>
<dbReference type="GO" id="GO:0046872">
    <property type="term" value="F:metal ion binding"/>
    <property type="evidence" value="ECO:0007669"/>
    <property type="project" value="UniProtKB-KW"/>
</dbReference>
<dbReference type="AlphaFoldDB" id="A0A2S7KA73"/>
<dbReference type="PANTHER" id="PTHR30502">
    <property type="entry name" value="2-KETO-3-DEOXY-L-RHAMNONATE ALDOLASE"/>
    <property type="match status" value="1"/>
</dbReference>
<dbReference type="GO" id="GO:0016832">
    <property type="term" value="F:aldehyde-lyase activity"/>
    <property type="evidence" value="ECO:0007669"/>
    <property type="project" value="TreeGrafter"/>
</dbReference>
<dbReference type="PANTHER" id="PTHR30502:SF0">
    <property type="entry name" value="PHOSPHOENOLPYRUVATE CARBOXYLASE FAMILY PROTEIN"/>
    <property type="match status" value="1"/>
</dbReference>
<feature type="domain" description="HpcH/HpaI aldolase/citrate lyase" evidence="4">
    <location>
        <begin position="77"/>
        <end position="249"/>
    </location>
</feature>
<dbReference type="Proteomes" id="UP000239504">
    <property type="component" value="Unassembled WGS sequence"/>
</dbReference>
<sequence length="311" mass="32692">MRLACRRRWPAIAFPQAAFRGSGLQGADMVADNITDGPSRGERGGESAGVFAETLLLGNTLRRKAKQGFALGTFLIELSSAGVVEAMALAGFDFVVLDLEHSSTDFSQLENLILAGRVCRLPMLVRVWEPTPGLIGKVLDIGASGVMAPHVESPAQAKAIVDAARFPPSGARGFSPLQKFNGLDDPLRQLSEAAFVVVQLEGKAALDNADEIAAVEGVDAVFIGPYDLALSLSLPPGGKDIYAAIGDYSLNLANGVAAGIYIDNPEESALWRAKGFALQCASFDSRMLVHGAKHVVSAARGSTSGNVEDQK</sequence>
<dbReference type="GO" id="GO:0005737">
    <property type="term" value="C:cytoplasm"/>
    <property type="evidence" value="ECO:0007669"/>
    <property type="project" value="TreeGrafter"/>
</dbReference>
<dbReference type="EMBL" id="PJCH01000001">
    <property type="protein sequence ID" value="PQA89402.1"/>
    <property type="molecule type" value="Genomic_DNA"/>
</dbReference>
<dbReference type="Pfam" id="PF03328">
    <property type="entry name" value="HpcH_HpaI"/>
    <property type="match status" value="1"/>
</dbReference>